<proteinExistence type="predicted"/>
<accession>A0A4U5QNU2</accession>
<dbReference type="EMBL" id="RCHU01000181">
    <property type="protein sequence ID" value="TKS12051.1"/>
    <property type="molecule type" value="Genomic_DNA"/>
</dbReference>
<evidence type="ECO:0000313" key="1">
    <source>
        <dbReference type="EMBL" id="TKS12051.1"/>
    </source>
</evidence>
<gene>
    <name evidence="1" type="ORF">D5086_0000066370</name>
</gene>
<dbReference type="AlphaFoldDB" id="A0A4U5QNU2"/>
<reference evidence="1" key="1">
    <citation type="submission" date="2018-10" db="EMBL/GenBank/DDBJ databases">
        <title>Population genomic analysis revealed the cold adaptation of white poplar.</title>
        <authorList>
            <person name="Liu Y.-J."/>
        </authorList>
    </citation>
    <scope>NUCLEOTIDE SEQUENCE [LARGE SCALE GENOMIC DNA]</scope>
    <source>
        <strain evidence="1">PAL-ZL1</strain>
    </source>
</reference>
<name>A0A4U5QNU2_POPAL</name>
<dbReference type="SUPFAM" id="SSF56219">
    <property type="entry name" value="DNase I-like"/>
    <property type="match status" value="1"/>
</dbReference>
<organism evidence="1">
    <name type="scientific">Populus alba</name>
    <name type="common">White poplar</name>
    <dbReference type="NCBI Taxonomy" id="43335"/>
    <lineage>
        <taxon>Eukaryota</taxon>
        <taxon>Viridiplantae</taxon>
        <taxon>Streptophyta</taxon>
        <taxon>Embryophyta</taxon>
        <taxon>Tracheophyta</taxon>
        <taxon>Spermatophyta</taxon>
        <taxon>Magnoliopsida</taxon>
        <taxon>eudicotyledons</taxon>
        <taxon>Gunneridae</taxon>
        <taxon>Pentapetalae</taxon>
        <taxon>rosids</taxon>
        <taxon>fabids</taxon>
        <taxon>Malpighiales</taxon>
        <taxon>Salicaceae</taxon>
        <taxon>Saliceae</taxon>
        <taxon>Populus</taxon>
    </lineage>
</organism>
<comment type="caution">
    <text evidence="1">The sequence shown here is derived from an EMBL/GenBank/DDBJ whole genome shotgun (WGS) entry which is preliminary data.</text>
</comment>
<dbReference type="InterPro" id="IPR036691">
    <property type="entry name" value="Endo/exonu/phosph_ase_sf"/>
</dbReference>
<sequence length="149" mass="17137">MLVPRHLGGRHCCVYLPWVVIGDCNGYSIMPEKRGGWFQMRRAQKFIGNIDRCELLDLGFKGSPHFQRRVHGAIISTQVRLDRALANEEWRLMGPGHSIFKLQERCMKSLKLWRPINGEINFDSSLTDALSNMARQAQILNRDVFGNIL</sequence>
<protein>
    <submittedName>
        <fullName evidence="1">Uncharacterized protein</fullName>
    </submittedName>
</protein>